<dbReference type="Proteomes" id="UP000007110">
    <property type="component" value="Unassembled WGS sequence"/>
</dbReference>
<dbReference type="OrthoDB" id="10374859at2759"/>
<dbReference type="InterPro" id="IPR013087">
    <property type="entry name" value="Znf_C2H2_type"/>
</dbReference>
<sequence>MAPTTRTQKEKKAPSSVPCEVFFACTRCGSRSRTVPQLHTHYRTVHKEEIANGRIVSKDPEADASHDKAETDESSPSEQRRSQRTRSKMKDVSQEQKEISSKKGSKEKSEDASDIVYVEGSKTAAKPKPSGPVLNHPEKDCVITRKRNVPLGMLEGKKNSLMVIFQHSDQNKPLPEGSSFKLRNVGGEQTYLVVANVDVDIIEQGKPAKKAKTGK</sequence>
<keyword evidence="1" id="KW-0863">Zinc-finger</keyword>
<dbReference type="GO" id="GO:0008270">
    <property type="term" value="F:zinc ion binding"/>
    <property type="evidence" value="ECO:0007669"/>
    <property type="project" value="UniProtKB-KW"/>
</dbReference>
<feature type="compositionally biased region" description="Basic and acidic residues" evidence="2">
    <location>
        <begin position="88"/>
        <end position="111"/>
    </location>
</feature>
<reference evidence="4" key="2">
    <citation type="submission" date="2021-01" db="UniProtKB">
        <authorList>
            <consortium name="EnsemblMetazoa"/>
        </authorList>
    </citation>
    <scope>IDENTIFICATION</scope>
</reference>
<evidence type="ECO:0000313" key="5">
    <source>
        <dbReference type="Proteomes" id="UP000007110"/>
    </source>
</evidence>
<name>A0A7M7LLQ1_STRPU</name>
<feature type="domain" description="C2H2-type" evidence="3">
    <location>
        <begin position="23"/>
        <end position="51"/>
    </location>
</feature>
<dbReference type="RefSeq" id="XP_003730878.1">
    <property type="nucleotide sequence ID" value="XM_003730830.3"/>
</dbReference>
<dbReference type="PROSITE" id="PS50157">
    <property type="entry name" value="ZINC_FINGER_C2H2_2"/>
    <property type="match status" value="1"/>
</dbReference>
<protein>
    <recommendedName>
        <fullName evidence="3">C2H2-type domain-containing protein</fullName>
    </recommendedName>
</protein>
<dbReference type="OMA" id="FFACTRC"/>
<feature type="compositionally biased region" description="Basic and acidic residues" evidence="2">
    <location>
        <begin position="50"/>
        <end position="71"/>
    </location>
</feature>
<proteinExistence type="predicted"/>
<evidence type="ECO:0000256" key="2">
    <source>
        <dbReference type="SAM" id="MobiDB-lite"/>
    </source>
</evidence>
<evidence type="ECO:0000256" key="1">
    <source>
        <dbReference type="PROSITE-ProRule" id="PRU00042"/>
    </source>
</evidence>
<keyword evidence="5" id="KW-1185">Reference proteome</keyword>
<keyword evidence="1" id="KW-0862">Zinc</keyword>
<accession>A0A7M7LLQ1</accession>
<evidence type="ECO:0000259" key="3">
    <source>
        <dbReference type="PROSITE" id="PS50157"/>
    </source>
</evidence>
<dbReference type="InParanoid" id="A0A7M7LLQ1"/>
<evidence type="ECO:0000313" key="4">
    <source>
        <dbReference type="EnsemblMetazoa" id="XP_003730878"/>
    </source>
</evidence>
<reference evidence="5" key="1">
    <citation type="submission" date="2015-02" db="EMBL/GenBank/DDBJ databases">
        <title>Genome sequencing for Strongylocentrotus purpuratus.</title>
        <authorList>
            <person name="Murali S."/>
            <person name="Liu Y."/>
            <person name="Vee V."/>
            <person name="English A."/>
            <person name="Wang M."/>
            <person name="Skinner E."/>
            <person name="Han Y."/>
            <person name="Muzny D.M."/>
            <person name="Worley K.C."/>
            <person name="Gibbs R.A."/>
        </authorList>
    </citation>
    <scope>NUCLEOTIDE SEQUENCE</scope>
</reference>
<feature type="region of interest" description="Disordered" evidence="2">
    <location>
        <begin position="50"/>
        <end position="139"/>
    </location>
</feature>
<dbReference type="EnsemblMetazoa" id="XM_003730830">
    <property type="protein sequence ID" value="XP_003730878"/>
    <property type="gene ID" value="LOC100890397"/>
</dbReference>
<dbReference type="AlphaFoldDB" id="A0A7M7LLQ1"/>
<organism evidence="4 5">
    <name type="scientific">Strongylocentrotus purpuratus</name>
    <name type="common">Purple sea urchin</name>
    <dbReference type="NCBI Taxonomy" id="7668"/>
    <lineage>
        <taxon>Eukaryota</taxon>
        <taxon>Metazoa</taxon>
        <taxon>Echinodermata</taxon>
        <taxon>Eleutherozoa</taxon>
        <taxon>Echinozoa</taxon>
        <taxon>Echinoidea</taxon>
        <taxon>Euechinoidea</taxon>
        <taxon>Echinacea</taxon>
        <taxon>Camarodonta</taxon>
        <taxon>Echinidea</taxon>
        <taxon>Strongylocentrotidae</taxon>
        <taxon>Strongylocentrotus</taxon>
    </lineage>
</organism>
<keyword evidence="1" id="KW-0479">Metal-binding</keyword>
<dbReference type="GeneID" id="100890397"/>
<dbReference type="KEGG" id="spu:100890397"/>